<proteinExistence type="predicted"/>
<sequence length="380" mass="41451">MTKLAIRKVLIVGGGIGGLTAAIALRRKGIEADVIERDPNWSVYGVGIIQPSNVLRALHEIGLGDACIQNGRGFQGWRFCDAQGNLLGEAGSHNVLGPDYPPVNGIRRPALHKILTETTLGQGTLVRLGVTLSSWVEDLEGVDAIFSDGTEGRYDLIIGADGAYSKLRQQIFGDMSKPSFTGQGVWRHNFERPRDLDWGMLFFGGKSKAGLVPISETLMYLFVATPEPGNPKHPTDQLHTLLKERLAEYGGIVKQLSEQIVDANDVVYRPMEVVMLPEPWHKGRVVLIGDAAHSSTPHLAEGAGMAIEDSVLLAEVLATNGQNVELALTMFEQRRAPRAKLVYDVSVRLGEWEMAQWNGQPHGDVGALMNSTYTTLMQPI</sequence>
<reference evidence="4 5" key="1">
    <citation type="submission" date="2019-11" db="EMBL/GenBank/DDBJ databases">
        <title>Epiphytic Pseudomonas syringae from cherry orchards.</title>
        <authorList>
            <person name="Hulin M.T."/>
        </authorList>
    </citation>
    <scope>NUCLEOTIDE SEQUENCE [LARGE SCALE GENOMIC DNA]</scope>
    <source>
        <strain evidence="4 5">PA-6-5B</strain>
    </source>
</reference>
<dbReference type="PANTHER" id="PTHR13789:SF309">
    <property type="entry name" value="PUTATIVE (AFU_ORTHOLOGUE AFUA_6G14510)-RELATED"/>
    <property type="match status" value="1"/>
</dbReference>
<dbReference type="InterPro" id="IPR050493">
    <property type="entry name" value="FAD-dep_Monooxygenase_BioMet"/>
</dbReference>
<evidence type="ECO:0000313" key="5">
    <source>
        <dbReference type="Proteomes" id="UP000814003"/>
    </source>
</evidence>
<evidence type="ECO:0000313" key="4">
    <source>
        <dbReference type="EMBL" id="MCF5110036.1"/>
    </source>
</evidence>
<keyword evidence="2" id="KW-0503">Monooxygenase</keyword>
<dbReference type="InterPro" id="IPR002938">
    <property type="entry name" value="FAD-bd"/>
</dbReference>
<evidence type="ECO:0000259" key="3">
    <source>
        <dbReference type="Pfam" id="PF01494"/>
    </source>
</evidence>
<keyword evidence="5" id="KW-1185">Reference proteome</keyword>
<dbReference type="Gene3D" id="3.50.50.60">
    <property type="entry name" value="FAD/NAD(P)-binding domain"/>
    <property type="match status" value="1"/>
</dbReference>
<evidence type="ECO:0000256" key="2">
    <source>
        <dbReference type="ARBA" id="ARBA00023033"/>
    </source>
</evidence>
<protein>
    <submittedName>
        <fullName evidence="4">NAD(P)-binding protein</fullName>
    </submittedName>
</protein>
<gene>
    <name evidence="4" type="ORF">GIW56_24785</name>
</gene>
<dbReference type="PANTHER" id="PTHR13789">
    <property type="entry name" value="MONOOXYGENASE"/>
    <property type="match status" value="1"/>
</dbReference>
<dbReference type="Proteomes" id="UP000814003">
    <property type="component" value="Unassembled WGS sequence"/>
</dbReference>
<dbReference type="InterPro" id="IPR036188">
    <property type="entry name" value="FAD/NAD-bd_sf"/>
</dbReference>
<dbReference type="SUPFAM" id="SSF51905">
    <property type="entry name" value="FAD/NAD(P)-binding domain"/>
    <property type="match status" value="1"/>
</dbReference>
<comment type="caution">
    <text evidence="4">The sequence shown here is derived from an EMBL/GenBank/DDBJ whole genome shotgun (WGS) entry which is preliminary data.</text>
</comment>
<dbReference type="Pfam" id="PF01494">
    <property type="entry name" value="FAD_binding_3"/>
    <property type="match status" value="1"/>
</dbReference>
<accession>A0ABS9FDK7</accession>
<organism evidence="4 5">
    <name type="scientific">Pseudomonas gessardii</name>
    <dbReference type="NCBI Taxonomy" id="78544"/>
    <lineage>
        <taxon>Bacteria</taxon>
        <taxon>Pseudomonadati</taxon>
        <taxon>Pseudomonadota</taxon>
        <taxon>Gammaproteobacteria</taxon>
        <taxon>Pseudomonadales</taxon>
        <taxon>Pseudomonadaceae</taxon>
        <taxon>Pseudomonas</taxon>
    </lineage>
</organism>
<dbReference type="PRINTS" id="PR00420">
    <property type="entry name" value="RNGMNOXGNASE"/>
</dbReference>
<name>A0ABS9FDK7_9PSED</name>
<dbReference type="EMBL" id="WKED01000067">
    <property type="protein sequence ID" value="MCF5110036.1"/>
    <property type="molecule type" value="Genomic_DNA"/>
</dbReference>
<feature type="domain" description="FAD-binding" evidence="3">
    <location>
        <begin position="8"/>
        <end position="344"/>
    </location>
</feature>
<keyword evidence="1" id="KW-0560">Oxidoreductase</keyword>
<evidence type="ECO:0000256" key="1">
    <source>
        <dbReference type="ARBA" id="ARBA00023002"/>
    </source>
</evidence>
<dbReference type="NCBIfam" id="NF005313">
    <property type="entry name" value="PRK06847.1"/>
    <property type="match status" value="1"/>
</dbReference>